<evidence type="ECO:0000256" key="4">
    <source>
        <dbReference type="ARBA" id="ARBA00023136"/>
    </source>
</evidence>
<dbReference type="Proteomes" id="UP000823399">
    <property type="component" value="Unassembled WGS sequence"/>
</dbReference>
<dbReference type="GeneID" id="64706329"/>
<comment type="similarity">
    <text evidence="1">Belongs to the TMEM53 family.</text>
</comment>
<dbReference type="Pfam" id="PF05705">
    <property type="entry name" value="DUF829"/>
    <property type="match status" value="1"/>
</dbReference>
<evidence type="ECO:0000256" key="2">
    <source>
        <dbReference type="ARBA" id="ARBA00022692"/>
    </source>
</evidence>
<evidence type="ECO:0000256" key="5">
    <source>
        <dbReference type="ARBA" id="ARBA00023242"/>
    </source>
</evidence>
<dbReference type="PANTHER" id="PTHR12265:SF30">
    <property type="entry name" value="TRANSMEMBRANE PROTEIN 53"/>
    <property type="match status" value="1"/>
</dbReference>
<comment type="caution">
    <text evidence="8">The sequence shown here is derived from an EMBL/GenBank/DDBJ whole genome shotgun (WGS) entry which is preliminary data.</text>
</comment>
<dbReference type="InterPro" id="IPR029058">
    <property type="entry name" value="AB_hydrolase_fold"/>
</dbReference>
<accession>A0A9P7F6U8</accession>
<keyword evidence="9" id="KW-1185">Reference proteome</keyword>
<comment type="subcellular location">
    <subcellularLocation>
        <location evidence="6">Nucleus outer membrane</location>
        <topology evidence="6">Single-pass membrane protein</topology>
    </subcellularLocation>
</comment>
<gene>
    <name evidence="8" type="ORF">F5147DRAFT_837421</name>
</gene>
<dbReference type="OrthoDB" id="77878at2759"/>
<name>A0A9P7F6U8_9AGAM</name>
<keyword evidence="2 7" id="KW-0812">Transmembrane</keyword>
<dbReference type="AlphaFoldDB" id="A0A9P7F6U8"/>
<dbReference type="SUPFAM" id="SSF53474">
    <property type="entry name" value="alpha/beta-Hydrolases"/>
    <property type="match status" value="1"/>
</dbReference>
<keyword evidence="4 7" id="KW-0472">Membrane</keyword>
<keyword evidence="3 7" id="KW-1133">Transmembrane helix</keyword>
<proteinExistence type="inferred from homology"/>
<dbReference type="EMBL" id="JABBWM010000032">
    <property type="protein sequence ID" value="KAG2107151.1"/>
    <property type="molecule type" value="Genomic_DNA"/>
</dbReference>
<reference evidence="8" key="1">
    <citation type="journal article" date="2020" name="New Phytol.">
        <title>Comparative genomics reveals dynamic genome evolution in host specialist ectomycorrhizal fungi.</title>
        <authorList>
            <person name="Lofgren L.A."/>
            <person name="Nguyen N.H."/>
            <person name="Vilgalys R."/>
            <person name="Ruytinx J."/>
            <person name="Liao H.L."/>
            <person name="Branco S."/>
            <person name="Kuo A."/>
            <person name="LaButti K."/>
            <person name="Lipzen A."/>
            <person name="Andreopoulos W."/>
            <person name="Pangilinan J."/>
            <person name="Riley R."/>
            <person name="Hundley H."/>
            <person name="Na H."/>
            <person name="Barry K."/>
            <person name="Grigoriev I.V."/>
            <person name="Stajich J.E."/>
            <person name="Kennedy P.G."/>
        </authorList>
    </citation>
    <scope>NUCLEOTIDE SEQUENCE</scope>
    <source>
        <strain evidence="8">FC423</strain>
    </source>
</reference>
<protein>
    <recommendedName>
        <fullName evidence="10">Transmembrane protein 53</fullName>
    </recommendedName>
</protein>
<keyword evidence="5" id="KW-0539">Nucleus</keyword>
<sequence>MAPMPGVHSLEGFSMIGPGMYLRDNGEKDQGSDTTSPNVILMFGWMGAQLRYLRNYTHAYTELYPNASQIVVRCNPDVIWSKISTIRLTPVIDALEALHCLPSSKSPAQRRPQILTHVFSGGGCLQMTYFGHMLQQKYGSVSAQWSLTSALILDSCPTIVNFNTIKLAFSAMVQNPIIRPIVLTFISTVYFIRFCLSLLFGKRMMLISDIYADMQNPRVLPWMGLHTPRLYIFSRKDRSSPWQEVVHHAKTVKELGMDVRCEQFEESDHVTHMRVEPERYWSLVQEVWVIAISKEKDEQRISQTTPAQWRRSFL</sequence>
<feature type="transmembrane region" description="Helical" evidence="7">
    <location>
        <begin position="177"/>
        <end position="200"/>
    </location>
</feature>
<evidence type="ECO:0000256" key="1">
    <source>
        <dbReference type="ARBA" id="ARBA00007387"/>
    </source>
</evidence>
<evidence type="ECO:0000256" key="7">
    <source>
        <dbReference type="SAM" id="Phobius"/>
    </source>
</evidence>
<dbReference type="PANTHER" id="PTHR12265">
    <property type="entry name" value="TRANSMEMBRANE PROTEIN 53"/>
    <property type="match status" value="1"/>
</dbReference>
<evidence type="ECO:0000313" key="9">
    <source>
        <dbReference type="Proteomes" id="UP000823399"/>
    </source>
</evidence>
<evidence type="ECO:0000256" key="6">
    <source>
        <dbReference type="ARBA" id="ARBA00034303"/>
    </source>
</evidence>
<dbReference type="RefSeq" id="XP_041292029.1">
    <property type="nucleotide sequence ID" value="XM_041444070.1"/>
</dbReference>
<evidence type="ECO:0000313" key="8">
    <source>
        <dbReference type="EMBL" id="KAG2107151.1"/>
    </source>
</evidence>
<evidence type="ECO:0000256" key="3">
    <source>
        <dbReference type="ARBA" id="ARBA00022989"/>
    </source>
</evidence>
<dbReference type="InterPro" id="IPR008547">
    <property type="entry name" value="DUF829_TMEM53"/>
</dbReference>
<evidence type="ECO:0008006" key="10">
    <source>
        <dbReference type="Google" id="ProtNLM"/>
    </source>
</evidence>
<dbReference type="GO" id="GO:0005640">
    <property type="term" value="C:nuclear outer membrane"/>
    <property type="evidence" value="ECO:0007669"/>
    <property type="project" value="UniProtKB-SubCell"/>
</dbReference>
<organism evidence="8 9">
    <name type="scientific">Suillus discolor</name>
    <dbReference type="NCBI Taxonomy" id="1912936"/>
    <lineage>
        <taxon>Eukaryota</taxon>
        <taxon>Fungi</taxon>
        <taxon>Dikarya</taxon>
        <taxon>Basidiomycota</taxon>
        <taxon>Agaricomycotina</taxon>
        <taxon>Agaricomycetes</taxon>
        <taxon>Agaricomycetidae</taxon>
        <taxon>Boletales</taxon>
        <taxon>Suillineae</taxon>
        <taxon>Suillaceae</taxon>
        <taxon>Suillus</taxon>
    </lineage>
</organism>